<dbReference type="RefSeq" id="WP_053314064.1">
    <property type="nucleotide sequence ID" value="NZ_CP062152.1"/>
</dbReference>
<sequence length="267" mass="31123">MKITEDKAKELWAAWHNEIAANLTYINKTLITSKSPAHFSNWLKKNGSNYNHHYTTITDKTKHYGNVLFSVLVHAEKGRMYFEKAFYPLSKGTFKRRISIDMGIELTKHFVERFILRWQTQTLQELERMILAEIIMPHLRHGVNTNLGLFDVTTQAIFITENSLMHLDILMEENVVRHITVLSNSDLSKRKQDMVEYILSTSGQTEIALACTELPRTTTEADNVLMSTKARQTEPMNYIDQEFYVGKEKNMMFKMLKNYDPTFNLTT</sequence>
<accession>A0AA46UST9</accession>
<evidence type="ECO:0000313" key="1">
    <source>
        <dbReference type="EMBL" id="UYV30094.1"/>
    </source>
</evidence>
<gene>
    <name evidence="1" type="ORF">M5598_23690</name>
</gene>
<name>A0AA46UST9_VIBPH</name>
<proteinExistence type="predicted"/>
<dbReference type="AlphaFoldDB" id="A0AA46UST9"/>
<geneLocation type="plasmid" evidence="1 2">
    <name>pVP-16-VB00198-1</name>
</geneLocation>
<organism evidence="1 2">
    <name type="scientific">Vibrio parahaemolyticus</name>
    <dbReference type="NCBI Taxonomy" id="670"/>
    <lineage>
        <taxon>Bacteria</taxon>
        <taxon>Pseudomonadati</taxon>
        <taxon>Pseudomonadota</taxon>
        <taxon>Gammaproteobacteria</taxon>
        <taxon>Vibrionales</taxon>
        <taxon>Vibrionaceae</taxon>
        <taxon>Vibrio</taxon>
    </lineage>
</organism>
<dbReference type="Proteomes" id="UP001163036">
    <property type="component" value="Plasmid pVP-16-VB00198-1"/>
</dbReference>
<dbReference type="EMBL" id="CP097357">
    <property type="protein sequence ID" value="UYV30094.1"/>
    <property type="molecule type" value="Genomic_DNA"/>
</dbReference>
<keyword evidence="1" id="KW-0614">Plasmid</keyword>
<reference evidence="1" key="1">
    <citation type="submission" date="2022-05" db="EMBL/GenBank/DDBJ databases">
        <title>Megaplasmid of Vibrio parahaemolyticus.</title>
        <authorList>
            <person name="Strauch E."/>
            <person name="Borowiak M."/>
        </authorList>
    </citation>
    <scope>NUCLEOTIDE SEQUENCE</scope>
    <source>
        <strain evidence="1">16-VB00198</strain>
        <plasmid evidence="1">pVP-16-VB00198-1</plasmid>
    </source>
</reference>
<evidence type="ECO:0000313" key="2">
    <source>
        <dbReference type="Proteomes" id="UP001163036"/>
    </source>
</evidence>
<protein>
    <submittedName>
        <fullName evidence="1">Uncharacterized protein</fullName>
    </submittedName>
</protein>